<keyword evidence="3" id="KW-1185">Reference proteome</keyword>
<dbReference type="Gene3D" id="2.170.300.10">
    <property type="entry name" value="Tie2 ligand-binding domain superfamily"/>
    <property type="match status" value="1"/>
</dbReference>
<dbReference type="Proteomes" id="UP000054359">
    <property type="component" value="Unassembled WGS sequence"/>
</dbReference>
<proteinExistence type="predicted"/>
<dbReference type="SUPFAM" id="SSF57196">
    <property type="entry name" value="EGF/Laminin"/>
    <property type="match status" value="1"/>
</dbReference>
<protein>
    <recommendedName>
        <fullName evidence="1">EGF-like domain-containing protein</fullName>
    </recommendedName>
</protein>
<dbReference type="PROSITE" id="PS01186">
    <property type="entry name" value="EGF_2"/>
    <property type="match status" value="1"/>
</dbReference>
<reference evidence="2 3" key="1">
    <citation type="submission" date="2013-11" db="EMBL/GenBank/DDBJ databases">
        <title>Genome sequencing of Stegodyphus mimosarum.</title>
        <authorList>
            <person name="Bechsgaard J."/>
        </authorList>
    </citation>
    <scope>NUCLEOTIDE SEQUENCE [LARGE SCALE GENOMIC DNA]</scope>
</reference>
<gene>
    <name evidence="2" type="ORF">X975_26140</name>
</gene>
<evidence type="ECO:0000313" key="2">
    <source>
        <dbReference type="EMBL" id="KFM74491.1"/>
    </source>
</evidence>
<dbReference type="OrthoDB" id="18487at2759"/>
<sequence>MLGVPCHYKCKCYNGGTCQTASGLCKCPPGFIEPLCTSGAFEFANQAALQIFQIS</sequence>
<dbReference type="AlphaFoldDB" id="A0A087UAV2"/>
<dbReference type="EMBL" id="KK119044">
    <property type="protein sequence ID" value="KFM74491.1"/>
    <property type="molecule type" value="Genomic_DNA"/>
</dbReference>
<evidence type="ECO:0000259" key="1">
    <source>
        <dbReference type="PROSITE" id="PS01186"/>
    </source>
</evidence>
<organism evidence="2 3">
    <name type="scientific">Stegodyphus mimosarum</name>
    <name type="common">African social velvet spider</name>
    <dbReference type="NCBI Taxonomy" id="407821"/>
    <lineage>
        <taxon>Eukaryota</taxon>
        <taxon>Metazoa</taxon>
        <taxon>Ecdysozoa</taxon>
        <taxon>Arthropoda</taxon>
        <taxon>Chelicerata</taxon>
        <taxon>Arachnida</taxon>
        <taxon>Araneae</taxon>
        <taxon>Araneomorphae</taxon>
        <taxon>Entelegynae</taxon>
        <taxon>Eresoidea</taxon>
        <taxon>Eresidae</taxon>
        <taxon>Stegodyphus</taxon>
    </lineage>
</organism>
<accession>A0A087UAV2</accession>
<feature type="non-terminal residue" evidence="2">
    <location>
        <position position="55"/>
    </location>
</feature>
<name>A0A087UAV2_STEMI</name>
<dbReference type="InterPro" id="IPR000742">
    <property type="entry name" value="EGF"/>
</dbReference>
<evidence type="ECO:0000313" key="3">
    <source>
        <dbReference type="Proteomes" id="UP000054359"/>
    </source>
</evidence>
<feature type="domain" description="EGF-like" evidence="1">
    <location>
        <begin position="25"/>
        <end position="36"/>
    </location>
</feature>